<keyword evidence="1" id="KW-0732">Signal</keyword>
<reference evidence="2" key="1">
    <citation type="submission" date="2021-02" db="EMBL/GenBank/DDBJ databases">
        <authorList>
            <person name="Nowell W R."/>
        </authorList>
    </citation>
    <scope>NUCLEOTIDE SEQUENCE</scope>
</reference>
<feature type="chain" id="PRO_5032594780" evidence="1">
    <location>
        <begin position="23"/>
        <end position="616"/>
    </location>
</feature>
<evidence type="ECO:0000313" key="3">
    <source>
        <dbReference type="Proteomes" id="UP000663844"/>
    </source>
</evidence>
<name>A0A819HLJ8_9BILA</name>
<evidence type="ECO:0000313" key="2">
    <source>
        <dbReference type="EMBL" id="CAF3904014.1"/>
    </source>
</evidence>
<dbReference type="InterPro" id="IPR013320">
    <property type="entry name" value="ConA-like_dom_sf"/>
</dbReference>
<dbReference type="SUPFAM" id="SSF49899">
    <property type="entry name" value="Concanavalin A-like lectins/glucanases"/>
    <property type="match status" value="2"/>
</dbReference>
<gene>
    <name evidence="2" type="ORF">OXD698_LOCUS24105</name>
</gene>
<organism evidence="2 3">
    <name type="scientific">Adineta steineri</name>
    <dbReference type="NCBI Taxonomy" id="433720"/>
    <lineage>
        <taxon>Eukaryota</taxon>
        <taxon>Metazoa</taxon>
        <taxon>Spiralia</taxon>
        <taxon>Gnathifera</taxon>
        <taxon>Rotifera</taxon>
        <taxon>Eurotatoria</taxon>
        <taxon>Bdelloidea</taxon>
        <taxon>Adinetida</taxon>
        <taxon>Adinetidae</taxon>
        <taxon>Adineta</taxon>
    </lineage>
</organism>
<evidence type="ECO:0000256" key="1">
    <source>
        <dbReference type="SAM" id="SignalP"/>
    </source>
</evidence>
<dbReference type="Proteomes" id="UP000663844">
    <property type="component" value="Unassembled WGS sequence"/>
</dbReference>
<accession>A0A819HLJ8</accession>
<dbReference type="Gene3D" id="2.60.120.200">
    <property type="match status" value="2"/>
</dbReference>
<comment type="caution">
    <text evidence="2">The sequence shown here is derived from an EMBL/GenBank/DDBJ whole genome shotgun (WGS) entry which is preliminary data.</text>
</comment>
<sequence>MLSTIWWLILGLILISIHTVQNQIMQSSLNLQAPGLDFLPANPVELITTYTGMNSFLLCYIQCNMNPLCRTFVSDIVLPSSVCRLYEGSLGTGTIVKSSSLTSRVGGLYYYPSLYDVYNQICDPYVLSSNRYLICVDNVWQCPKTTFWNSSMCLNQVYYGDSCTMNEACRQDIGLQCSSDCQKCICNSTASWNNASCVIGQTVCPSSKPPDPCVAAYWPLYGNANDLANTHDGILVGNLSFVVGYIDRAIQCSGTAYINVSYIDFYRRSFTVEFWFYINQHTSGHIGLIGECMNSTIHTCLHLGLQNGSKPYMGFFSDDSAGSTLLENYQWYHVAFVYNNTIRQRQIYVNGLLENITLSGSLSPTGYLGQSGQVTICKVIPWLSSFTAYIDQIYVTQRAKTANEILNDATLIAYYSFDCGSIFDSSPNLLQSIAVGQTMIIGRVKDALLFNSTNAYFRTSSFMTFGIANQSFSIALWIKPMSLRGILVHISNQSTGDGWCMPLLGFNSSGILIAQSSSLMIAAPTFPLNVWTHIAQTFSIQSGLQLYINGTLYQTAVGTPMTPPYQSMYVSIASPQMGGSSCMWGAIESRSYAGAVDELRIYNRQITTAEIASISS</sequence>
<feature type="signal peptide" evidence="1">
    <location>
        <begin position="1"/>
        <end position="22"/>
    </location>
</feature>
<proteinExistence type="predicted"/>
<protein>
    <submittedName>
        <fullName evidence="2">Uncharacterized protein</fullName>
    </submittedName>
</protein>
<dbReference type="Pfam" id="PF13385">
    <property type="entry name" value="Laminin_G_3"/>
    <property type="match status" value="2"/>
</dbReference>
<dbReference type="AlphaFoldDB" id="A0A819HLJ8"/>
<dbReference type="EMBL" id="CAJOAZ010002192">
    <property type="protein sequence ID" value="CAF3904014.1"/>
    <property type="molecule type" value="Genomic_DNA"/>
</dbReference>